<dbReference type="InterPro" id="IPR011044">
    <property type="entry name" value="Quino_amine_DH_bsu"/>
</dbReference>
<evidence type="ECO:0000313" key="3">
    <source>
        <dbReference type="EMBL" id="OCS91738.1"/>
    </source>
</evidence>
<proteinExistence type="predicted"/>
<keyword evidence="4" id="KW-1185">Reference proteome</keyword>
<comment type="caution">
    <text evidence="3">The sequence shown here is derived from an EMBL/GenBank/DDBJ whole genome shotgun (WGS) entry which is preliminary data.</text>
</comment>
<dbReference type="SUPFAM" id="SSF49373">
    <property type="entry name" value="Invasin/intimin cell-adhesion fragments"/>
    <property type="match status" value="1"/>
</dbReference>
<dbReference type="InterPro" id="IPR008964">
    <property type="entry name" value="Invasin/intimin_cell_adhesion"/>
</dbReference>
<gene>
    <name evidence="3" type="ORF">A6K76_01080</name>
</gene>
<evidence type="ECO:0000313" key="4">
    <source>
        <dbReference type="Proteomes" id="UP000093482"/>
    </source>
</evidence>
<dbReference type="InterPro" id="IPR014755">
    <property type="entry name" value="Cu-Rt/internalin_Ig-like"/>
</dbReference>
<dbReference type="Gene3D" id="2.60.40.1220">
    <property type="match status" value="1"/>
</dbReference>
<protein>
    <recommendedName>
        <fullName evidence="2">SbsA Ig-like domain-containing protein</fullName>
    </recommendedName>
</protein>
<accession>A0A1C0YX45</accession>
<dbReference type="AlphaFoldDB" id="A0A1C0YX45"/>
<dbReference type="EMBL" id="MATO01000023">
    <property type="protein sequence ID" value="OCS91738.1"/>
    <property type="molecule type" value="Genomic_DNA"/>
</dbReference>
<dbReference type="Proteomes" id="UP000093482">
    <property type="component" value="Unassembled WGS sequence"/>
</dbReference>
<feature type="domain" description="SbsA Ig-like" evidence="2">
    <location>
        <begin position="278"/>
        <end position="365"/>
    </location>
</feature>
<dbReference type="Gene3D" id="2.60.40.1080">
    <property type="match status" value="1"/>
</dbReference>
<dbReference type="SUPFAM" id="SSF50969">
    <property type="entry name" value="YVTN repeat-like/Quinoprotein amine dehydrogenase"/>
    <property type="match status" value="1"/>
</dbReference>
<reference evidence="3 4" key="1">
    <citation type="submission" date="2016-07" db="EMBL/GenBank/DDBJ databases">
        <title>Caryophanon latum genome sequencing.</title>
        <authorList>
            <person name="Verma A."/>
            <person name="Pal Y."/>
            <person name="Krishnamurthi S."/>
        </authorList>
    </citation>
    <scope>NUCLEOTIDE SEQUENCE [LARGE SCALE GENOMIC DNA]</scope>
    <source>
        <strain evidence="3 4">DSM 14151</strain>
    </source>
</reference>
<sequence>MSQSAESLAFNEVTGELVIASANGDISIRNGKDGSYVKTIPYSGKPIAQSATFIEYDSAYSKLYFIHTNTNEYTSQLFVFKSFDVTNNYEELYTNESGMDLEVVDNFLIDSTGQFVFILGKVYDYYSKIPTVIVFDTISNEVVTQFDLAESFDDETYEGLALNKLDNRLFGSSTLYDIQSLPKRQFEKIVIQPEKVVMDIEEFQTLKAFKQYTDGAQIAIAASDVKWTTSNANIIRFVTGKLNAVSAGEATVTATYDGMSATQKIVVRDYIEHEPVNGVEADKTWTVEFNQPVNVQTIKEKNIYITNEQDDIVPVLYYVEQQNAKNVQLIPVKRYESGKTYTLWIKNVQSSANVELDQFVKKSFTIQ</sequence>
<name>A0A1C0YX45_9BACL</name>
<evidence type="ECO:0000259" key="2">
    <source>
        <dbReference type="Pfam" id="PF13205"/>
    </source>
</evidence>
<dbReference type="Pfam" id="PF13205">
    <property type="entry name" value="Big_5"/>
    <property type="match status" value="1"/>
</dbReference>
<organism evidence="3 4">
    <name type="scientific">Caryophanon latum</name>
    <dbReference type="NCBI Taxonomy" id="33977"/>
    <lineage>
        <taxon>Bacteria</taxon>
        <taxon>Bacillati</taxon>
        <taxon>Bacillota</taxon>
        <taxon>Bacilli</taxon>
        <taxon>Bacillales</taxon>
        <taxon>Caryophanaceae</taxon>
        <taxon>Caryophanon</taxon>
    </lineage>
</organism>
<evidence type="ECO:0000256" key="1">
    <source>
        <dbReference type="ARBA" id="ARBA00022729"/>
    </source>
</evidence>
<dbReference type="InterPro" id="IPR032812">
    <property type="entry name" value="SbsA_Ig"/>
</dbReference>
<keyword evidence="1" id="KW-0732">Signal</keyword>